<dbReference type="InterPro" id="IPR024989">
    <property type="entry name" value="MFS_assoc_dom"/>
</dbReference>
<sequence>MGSVTGILPILFLLAKPAFGLLADVCRNYRKAIFMGLIICTSLFYAALYFIPARFITSYNFENISCHHLDTCNVADYSEQSSCNTTIRVICDWFCDNFNDNTSIYGLVRTNFNENQFCIANTSFACNSTCSFKCDEDIETNTACLYRSFTFWSFIILMSLGTVGFNVLNSISDAICCDVIGDEYDYGKQRVWGTIGFGVTALISGYVVNYFSEGNLTYTPAFVVMLVCTAIDFFACIKLE</sequence>
<evidence type="ECO:0000259" key="8">
    <source>
        <dbReference type="Pfam" id="PF12832"/>
    </source>
</evidence>
<dbReference type="GO" id="GO:0016020">
    <property type="term" value="C:membrane"/>
    <property type="evidence" value="ECO:0007669"/>
    <property type="project" value="UniProtKB-SubCell"/>
</dbReference>
<evidence type="ECO:0000256" key="4">
    <source>
        <dbReference type="ARBA" id="ARBA00022989"/>
    </source>
</evidence>
<comment type="subcellular location">
    <subcellularLocation>
        <location evidence="1">Membrane</location>
        <topology evidence="1">Multi-pass membrane protein</topology>
    </subcellularLocation>
</comment>
<accession>A0A8K0G6R0</accession>
<evidence type="ECO:0000313" key="9">
    <source>
        <dbReference type="EMBL" id="KAF2887593.1"/>
    </source>
</evidence>
<protein>
    <recommendedName>
        <fullName evidence="8">Major facilitator superfamily associated domain-containing protein</fullName>
    </recommendedName>
</protein>
<dbReference type="PANTHER" id="PTHR16172">
    <property type="entry name" value="MAJOR FACILITATOR SUPERFAMILY DOMAIN-CONTAINING PROTEIN 6-LIKE"/>
    <property type="match status" value="1"/>
</dbReference>
<feature type="transmembrane region" description="Helical" evidence="6">
    <location>
        <begin position="218"/>
        <end position="237"/>
    </location>
</feature>
<dbReference type="Pfam" id="PF12832">
    <property type="entry name" value="MFS_1_like"/>
    <property type="match status" value="1"/>
</dbReference>
<evidence type="ECO:0000256" key="5">
    <source>
        <dbReference type="ARBA" id="ARBA00023136"/>
    </source>
</evidence>
<keyword evidence="5 6" id="KW-0472">Membrane</keyword>
<dbReference type="OrthoDB" id="10029266at2759"/>
<gene>
    <name evidence="9" type="ORF">ILUMI_18580</name>
</gene>
<feature type="transmembrane region" description="Helical" evidence="6">
    <location>
        <begin position="191"/>
        <end position="212"/>
    </location>
</feature>
<evidence type="ECO:0000256" key="3">
    <source>
        <dbReference type="ARBA" id="ARBA00022692"/>
    </source>
</evidence>
<comment type="caution">
    <text evidence="9">The sequence shown here is derived from an EMBL/GenBank/DDBJ whole genome shotgun (WGS) entry which is preliminary data.</text>
</comment>
<feature type="signal peptide" evidence="7">
    <location>
        <begin position="1"/>
        <end position="20"/>
    </location>
</feature>
<keyword evidence="4 6" id="KW-1133">Transmembrane helix</keyword>
<dbReference type="Gene3D" id="1.20.1250.20">
    <property type="entry name" value="MFS general substrate transporter like domains"/>
    <property type="match status" value="1"/>
</dbReference>
<dbReference type="InterPro" id="IPR051717">
    <property type="entry name" value="MFS_MFSD6"/>
</dbReference>
<keyword evidence="10" id="KW-1185">Reference proteome</keyword>
<keyword evidence="3 6" id="KW-0812">Transmembrane</keyword>
<dbReference type="Proteomes" id="UP000801492">
    <property type="component" value="Unassembled WGS sequence"/>
</dbReference>
<organism evidence="9 10">
    <name type="scientific">Ignelater luminosus</name>
    <name type="common">Cucubano</name>
    <name type="synonym">Pyrophorus luminosus</name>
    <dbReference type="NCBI Taxonomy" id="2038154"/>
    <lineage>
        <taxon>Eukaryota</taxon>
        <taxon>Metazoa</taxon>
        <taxon>Ecdysozoa</taxon>
        <taxon>Arthropoda</taxon>
        <taxon>Hexapoda</taxon>
        <taxon>Insecta</taxon>
        <taxon>Pterygota</taxon>
        <taxon>Neoptera</taxon>
        <taxon>Endopterygota</taxon>
        <taxon>Coleoptera</taxon>
        <taxon>Polyphaga</taxon>
        <taxon>Elateriformia</taxon>
        <taxon>Elateroidea</taxon>
        <taxon>Elateridae</taxon>
        <taxon>Agrypninae</taxon>
        <taxon>Pyrophorini</taxon>
        <taxon>Ignelater</taxon>
    </lineage>
</organism>
<evidence type="ECO:0000256" key="7">
    <source>
        <dbReference type="SAM" id="SignalP"/>
    </source>
</evidence>
<dbReference type="PANTHER" id="PTHR16172:SF37">
    <property type="entry name" value="RE36877P"/>
    <property type="match status" value="1"/>
</dbReference>
<reference evidence="9" key="1">
    <citation type="submission" date="2019-08" db="EMBL/GenBank/DDBJ databases">
        <title>The genome of the North American firefly Photinus pyralis.</title>
        <authorList>
            <consortium name="Photinus pyralis genome working group"/>
            <person name="Fallon T.R."/>
            <person name="Sander Lower S.E."/>
            <person name="Weng J.-K."/>
        </authorList>
    </citation>
    <scope>NUCLEOTIDE SEQUENCE</scope>
    <source>
        <strain evidence="9">TRF0915ILg1</strain>
        <tissue evidence="9">Whole body</tissue>
    </source>
</reference>
<proteinExistence type="inferred from homology"/>
<evidence type="ECO:0000256" key="6">
    <source>
        <dbReference type="SAM" id="Phobius"/>
    </source>
</evidence>
<keyword evidence="7" id="KW-0732">Signal</keyword>
<dbReference type="InterPro" id="IPR036259">
    <property type="entry name" value="MFS_trans_sf"/>
</dbReference>
<evidence type="ECO:0000256" key="1">
    <source>
        <dbReference type="ARBA" id="ARBA00004141"/>
    </source>
</evidence>
<dbReference type="SUPFAM" id="SSF103473">
    <property type="entry name" value="MFS general substrate transporter"/>
    <property type="match status" value="1"/>
</dbReference>
<feature type="non-terminal residue" evidence="9">
    <location>
        <position position="1"/>
    </location>
</feature>
<comment type="similarity">
    <text evidence="2">Belongs to the major facilitator superfamily. MFSD6 family.</text>
</comment>
<feature type="chain" id="PRO_5035476213" description="Major facilitator superfamily associated domain-containing protein" evidence="7">
    <location>
        <begin position="21"/>
        <end position="240"/>
    </location>
</feature>
<feature type="domain" description="Major facilitator superfamily associated" evidence="8">
    <location>
        <begin position="2"/>
        <end position="235"/>
    </location>
</feature>
<dbReference type="EMBL" id="VTPC01082708">
    <property type="protein sequence ID" value="KAF2887593.1"/>
    <property type="molecule type" value="Genomic_DNA"/>
</dbReference>
<evidence type="ECO:0000313" key="10">
    <source>
        <dbReference type="Proteomes" id="UP000801492"/>
    </source>
</evidence>
<name>A0A8K0G6R0_IGNLU</name>
<dbReference type="AlphaFoldDB" id="A0A8K0G6R0"/>
<evidence type="ECO:0000256" key="2">
    <source>
        <dbReference type="ARBA" id="ARBA00005241"/>
    </source>
</evidence>
<feature type="transmembrane region" description="Helical" evidence="6">
    <location>
        <begin position="33"/>
        <end position="51"/>
    </location>
</feature>